<dbReference type="Gene3D" id="1.20.58.2150">
    <property type="match status" value="1"/>
</dbReference>
<keyword evidence="5" id="KW-1185">Reference proteome</keyword>
<dbReference type="EMBL" id="QVQW01000005">
    <property type="protein sequence ID" value="RKU48206.1"/>
    <property type="molecule type" value="Genomic_DNA"/>
</dbReference>
<dbReference type="AlphaFoldDB" id="A0A420YK97"/>
<sequence length="1133" mass="123464">MLYSRMKAAALLTVSTTASLVNGLGQQPIIAFNSTEDSFQIAGGSISKGQILVSSNDYWGVIRAAGDLALDFGRVTGTNYTLSNGVNGSAPASYVYHPVNNKNNTVYSTTGTSEFEGYNYTDPSPANVVVIAGTIGHSNIIDDLISAGKIDVSAVKGQWESFTSQLVKDPAPGTPQALVIAGSDPRGTIYGIYDVSEQIGVSPWHFWADVPSKQNKNIYVLSDKKVQGPPSVKYRGFFLNDEQPALTNWVAKNWQDTPYGAGYGPAFYGLVCELLLRQRANYLWPAIWGTMLEVDDPANQPLVDAYEIVLGSSHTEPLMRAQNEFGKFYQGPWAYNLNNKTIDEYFRYGVQRAKPYARNSLWTMGMRGTGDTAIEGLGVDKIITMLETLVKNQQSIISTGLGTNISDVAQMWCLYKEVMSYSFEGLQIPEDITLLWADDNWGNVRRLPLTNETSRAGGAGVYYHFDYVGDPRDYKWINTIQLSKTAEQMGLAYARGADRIWIVNVGDLKPLEIPISHFFDMAYDVEQFGADSAGDWATAWAAREFGPTYAANISDLVQRYGMYANRRKFELIEPQTYSVINYNEADAVLEQWAVLAENAQTIYIKLPTDAQAAFFQMVLHPILAGQTVNKIYIGAARNSLYAGQKRNAANDVINSVLSYSNDDANLTIRWNNMLNGKWAHMMDQTHLGYDGYWQQPMRNSLPAMTYVQTQFMALPGHVGVGVEGSNATVAGDDKWHSNSGNNLQVPPLDQYGPVSRYFDVFSRGTNSCTWAAAPWQPWVKLSQYNGTIGPNGSDSRVHISIDWANAPKAPNMTVVVNINITTPCSKGLYGYGAPMVQVPVMSRQVPSNFTKGFVESDGHVSIEGPHYQAIVPAKGAPASNSSSLAKRFLGPSSTTSKRADTSNVTYHTFENYGRTSGGVGLWPMTTEKLTIDTAPALEYSLYLFSNSSVLGPANVTVYISPSQNYLGDNNPLEYGIVLYPAGSPVPKPTIVRPVSKTVGANLPDGWGYAVADGVWGHTGNYTTSKFNVTQEGAYTLRIWALLPSIIVQKVVVDMGGVRPSYLGPPESFLLGRDQVGVYNQTSFENGVGVVGGAGDGNLTRAVGANGEQNVGVVNRAGAWALVAALVGALVLMV</sequence>
<dbReference type="InterPro" id="IPR042301">
    <property type="entry name" value="GH115_sf"/>
</dbReference>
<keyword evidence="2" id="KW-0732">Signal</keyword>
<dbReference type="PANTHER" id="PTHR37842:SF2">
    <property type="entry name" value="GYLCOSYL HYDROLASE 115 C-TERMINAL DOMAIN-CONTAINING PROTEIN"/>
    <property type="match status" value="1"/>
</dbReference>
<reference evidence="4 5" key="1">
    <citation type="submission" date="2018-08" db="EMBL/GenBank/DDBJ databases">
        <title>Draft genome of the lignicolous fungus Coniochaeta pulveracea.</title>
        <authorList>
            <person name="Borstlap C.J."/>
            <person name="De Witt R.N."/>
            <person name="Botha A."/>
            <person name="Volschenk H."/>
        </authorList>
    </citation>
    <scope>NUCLEOTIDE SEQUENCE [LARGE SCALE GENOMIC DNA]</scope>
    <source>
        <strain evidence="4 5">CAB683</strain>
    </source>
</reference>
<protein>
    <recommendedName>
        <fullName evidence="3">Gylcosyl hydrolase 115 C-terminal domain-containing protein</fullName>
    </recommendedName>
</protein>
<evidence type="ECO:0000256" key="1">
    <source>
        <dbReference type="ARBA" id="ARBA00022801"/>
    </source>
</evidence>
<accession>A0A420YK97</accession>
<dbReference type="OrthoDB" id="4849794at2759"/>
<dbReference type="PANTHER" id="PTHR37842">
    <property type="match status" value="1"/>
</dbReference>
<feature type="domain" description="Gylcosyl hydrolase 115 C-terminal" evidence="3">
    <location>
        <begin position="852"/>
        <end position="1066"/>
    </location>
</feature>
<name>A0A420YK97_9PEZI</name>
<feature type="chain" id="PRO_5019561112" description="Gylcosyl hydrolase 115 C-terminal domain-containing protein" evidence="2">
    <location>
        <begin position="24"/>
        <end position="1133"/>
    </location>
</feature>
<dbReference type="InterPro" id="IPR041437">
    <property type="entry name" value="GH115_C"/>
</dbReference>
<feature type="signal peptide" evidence="2">
    <location>
        <begin position="1"/>
        <end position="23"/>
    </location>
</feature>
<evidence type="ECO:0000313" key="4">
    <source>
        <dbReference type="EMBL" id="RKU48206.1"/>
    </source>
</evidence>
<keyword evidence="1" id="KW-0378">Hydrolase</keyword>
<dbReference type="STRING" id="177199.A0A420YK97"/>
<dbReference type="InterPro" id="IPR029018">
    <property type="entry name" value="Hex-like_dom2"/>
</dbReference>
<dbReference type="Proteomes" id="UP000275385">
    <property type="component" value="Unassembled WGS sequence"/>
</dbReference>
<dbReference type="Pfam" id="PF15979">
    <property type="entry name" value="Glyco_hydro_115"/>
    <property type="match status" value="1"/>
</dbReference>
<evidence type="ECO:0000259" key="3">
    <source>
        <dbReference type="Pfam" id="PF17829"/>
    </source>
</evidence>
<dbReference type="Gene3D" id="2.60.120.1620">
    <property type="match status" value="1"/>
</dbReference>
<comment type="caution">
    <text evidence="4">The sequence shown here is derived from an EMBL/GenBank/DDBJ whole genome shotgun (WGS) entry which is preliminary data.</text>
</comment>
<evidence type="ECO:0000256" key="2">
    <source>
        <dbReference type="SAM" id="SignalP"/>
    </source>
</evidence>
<dbReference type="Gene3D" id="3.30.379.10">
    <property type="entry name" value="Chitobiase/beta-hexosaminidase domain 2-like"/>
    <property type="match status" value="1"/>
</dbReference>
<dbReference type="Gene3D" id="3.20.20.520">
    <property type="entry name" value="Glycosyl hydrolase family 115"/>
    <property type="match status" value="1"/>
</dbReference>
<gene>
    <name evidence="4" type="ORF">DL546_001408</name>
</gene>
<evidence type="ECO:0000313" key="5">
    <source>
        <dbReference type="Proteomes" id="UP000275385"/>
    </source>
</evidence>
<dbReference type="GO" id="GO:0016787">
    <property type="term" value="F:hydrolase activity"/>
    <property type="evidence" value="ECO:0007669"/>
    <property type="project" value="UniProtKB-KW"/>
</dbReference>
<dbReference type="Pfam" id="PF17829">
    <property type="entry name" value="GH115_C"/>
    <property type="match status" value="1"/>
</dbReference>
<proteinExistence type="predicted"/>
<organism evidence="4 5">
    <name type="scientific">Coniochaeta pulveracea</name>
    <dbReference type="NCBI Taxonomy" id="177199"/>
    <lineage>
        <taxon>Eukaryota</taxon>
        <taxon>Fungi</taxon>
        <taxon>Dikarya</taxon>
        <taxon>Ascomycota</taxon>
        <taxon>Pezizomycotina</taxon>
        <taxon>Sordariomycetes</taxon>
        <taxon>Sordariomycetidae</taxon>
        <taxon>Coniochaetales</taxon>
        <taxon>Coniochaetaceae</taxon>
        <taxon>Coniochaeta</taxon>
    </lineage>
</organism>
<dbReference type="InterPro" id="IPR031924">
    <property type="entry name" value="GH115"/>
</dbReference>